<name>A0A061QYT2_9CHLO</name>
<proteinExistence type="predicted"/>
<feature type="non-terminal residue" evidence="1">
    <location>
        <position position="1"/>
    </location>
</feature>
<organism evidence="1">
    <name type="scientific">Tetraselmis sp. GSL018</name>
    <dbReference type="NCBI Taxonomy" id="582737"/>
    <lineage>
        <taxon>Eukaryota</taxon>
        <taxon>Viridiplantae</taxon>
        <taxon>Chlorophyta</taxon>
        <taxon>core chlorophytes</taxon>
        <taxon>Chlorodendrophyceae</taxon>
        <taxon>Chlorodendrales</taxon>
        <taxon>Chlorodendraceae</taxon>
        <taxon>Tetraselmis</taxon>
    </lineage>
</organism>
<dbReference type="AlphaFoldDB" id="A0A061QYT2"/>
<reference evidence="1" key="1">
    <citation type="submission" date="2014-05" db="EMBL/GenBank/DDBJ databases">
        <title>The transcriptome of the halophilic microalga Tetraselmis sp. GSL018 isolated from the Great Salt Lake, Utah.</title>
        <authorList>
            <person name="Jinkerson R.E."/>
            <person name="D'Adamo S."/>
            <person name="Posewitz M.C."/>
        </authorList>
    </citation>
    <scope>NUCLEOTIDE SEQUENCE</scope>
    <source>
        <strain evidence="1">GSL018</strain>
    </source>
</reference>
<accession>A0A061QYT2</accession>
<protein>
    <submittedName>
        <fullName evidence="1">Uncharacterized protein</fullName>
    </submittedName>
</protein>
<dbReference type="EMBL" id="GBEZ01023421">
    <property type="protein sequence ID" value="JAC63466.1"/>
    <property type="molecule type" value="Transcribed_RNA"/>
</dbReference>
<gene>
    <name evidence="1" type="ORF">TSPGSL018_20594</name>
</gene>
<sequence>SLCQNSLFHSPQILPKQQDNILASKNGIMAFSIRRTCCRQPNISKEKTGSFQPSNLKRR</sequence>
<evidence type="ECO:0000313" key="1">
    <source>
        <dbReference type="EMBL" id="JAC63466.1"/>
    </source>
</evidence>